<comment type="caution">
    <text evidence="1">The sequence shown here is derived from an EMBL/GenBank/DDBJ whole genome shotgun (WGS) entry which is preliminary data.</text>
</comment>
<reference evidence="1" key="1">
    <citation type="journal article" date="2023" name="Mol. Phylogenet. Evol.">
        <title>Genome-scale phylogeny and comparative genomics of the fungal order Sordariales.</title>
        <authorList>
            <person name="Hensen N."/>
            <person name="Bonometti L."/>
            <person name="Westerberg I."/>
            <person name="Brannstrom I.O."/>
            <person name="Guillou S."/>
            <person name="Cros-Aarteil S."/>
            <person name="Calhoun S."/>
            <person name="Haridas S."/>
            <person name="Kuo A."/>
            <person name="Mondo S."/>
            <person name="Pangilinan J."/>
            <person name="Riley R."/>
            <person name="LaButti K."/>
            <person name="Andreopoulos B."/>
            <person name="Lipzen A."/>
            <person name="Chen C."/>
            <person name="Yan M."/>
            <person name="Daum C."/>
            <person name="Ng V."/>
            <person name="Clum A."/>
            <person name="Steindorff A."/>
            <person name="Ohm R.A."/>
            <person name="Martin F."/>
            <person name="Silar P."/>
            <person name="Natvig D.O."/>
            <person name="Lalanne C."/>
            <person name="Gautier V."/>
            <person name="Ament-Velasquez S.L."/>
            <person name="Kruys A."/>
            <person name="Hutchinson M.I."/>
            <person name="Powell A.J."/>
            <person name="Barry K."/>
            <person name="Miller A.N."/>
            <person name="Grigoriev I.V."/>
            <person name="Debuchy R."/>
            <person name="Gladieux P."/>
            <person name="Hiltunen Thoren M."/>
            <person name="Johannesson H."/>
        </authorList>
    </citation>
    <scope>NUCLEOTIDE SEQUENCE</scope>
    <source>
        <strain evidence="1">CBS 958.72</strain>
    </source>
</reference>
<sequence length="425" mass="48987">MYTTPVGRRRARTNELLGGEFRPAVEVPTAPFPPASHTMYDEQRLKEGLFYADQTLRNATQRASPLVSHCMTMYKTCLKAALENDGKDEQERQDLLETIHVFLEEIRGNREFRLPCDKVNTAVVDRLAMLRRYGLAIRYRLWTDMVYDGLHISKEESDPAWFERLPRWTQYWDQTRYFIAREASTWRGYLSSPPENVEEKEIQTTLAIYRACNYMGLNFDDTMNTIDEHGDPKSIFYMSAWDMLEDVKWSELRETMYKDLGDLPAVMPAHMHAVIPALQHTIASVADKYADMLDLAAIKREHIKCGYDLWNLDKNCCKAEWREKIKAIKRTGAYKESVEAEAREVEREAVARVTNMAQGHLFEPKRHGKALKVLANLIHQSGSKRCDIRKAIAEGKGQAPVDPAIYLDYYPIVMDTGGLDGFLEV</sequence>
<name>A0AAE0JUB6_9PEZI</name>
<dbReference type="AlphaFoldDB" id="A0AAE0JUB6"/>
<proteinExistence type="predicted"/>
<dbReference type="EMBL" id="JAULSN010000012">
    <property type="protein sequence ID" value="KAK3361271.1"/>
    <property type="molecule type" value="Genomic_DNA"/>
</dbReference>
<protein>
    <submittedName>
        <fullName evidence="1">Uncharacterized protein</fullName>
    </submittedName>
</protein>
<accession>A0AAE0JUB6</accession>
<keyword evidence="2" id="KW-1185">Reference proteome</keyword>
<gene>
    <name evidence="1" type="ORF">B0T24DRAFT_642865</name>
</gene>
<reference evidence="1" key="2">
    <citation type="submission" date="2023-06" db="EMBL/GenBank/DDBJ databases">
        <authorList>
            <consortium name="Lawrence Berkeley National Laboratory"/>
            <person name="Haridas S."/>
            <person name="Hensen N."/>
            <person name="Bonometti L."/>
            <person name="Westerberg I."/>
            <person name="Brannstrom I.O."/>
            <person name="Guillou S."/>
            <person name="Cros-Aarteil S."/>
            <person name="Calhoun S."/>
            <person name="Kuo A."/>
            <person name="Mondo S."/>
            <person name="Pangilinan J."/>
            <person name="Riley R."/>
            <person name="Labutti K."/>
            <person name="Andreopoulos B."/>
            <person name="Lipzen A."/>
            <person name="Chen C."/>
            <person name="Yanf M."/>
            <person name="Daum C."/>
            <person name="Ng V."/>
            <person name="Clum A."/>
            <person name="Steindorff A."/>
            <person name="Ohm R."/>
            <person name="Martin F."/>
            <person name="Silar P."/>
            <person name="Natvig D."/>
            <person name="Lalanne C."/>
            <person name="Gautier V."/>
            <person name="Ament-Velasquez S.L."/>
            <person name="Kruys A."/>
            <person name="Hutchinson M.I."/>
            <person name="Powell A.J."/>
            <person name="Barry K."/>
            <person name="Miller A.N."/>
            <person name="Grigoriev I.V."/>
            <person name="Debuchy R."/>
            <person name="Gladieux P."/>
            <person name="Thoren M.H."/>
            <person name="Johannesson H."/>
        </authorList>
    </citation>
    <scope>NUCLEOTIDE SEQUENCE</scope>
    <source>
        <strain evidence="1">CBS 958.72</strain>
    </source>
</reference>
<dbReference type="Proteomes" id="UP001287356">
    <property type="component" value="Unassembled WGS sequence"/>
</dbReference>
<evidence type="ECO:0000313" key="2">
    <source>
        <dbReference type="Proteomes" id="UP001287356"/>
    </source>
</evidence>
<evidence type="ECO:0000313" key="1">
    <source>
        <dbReference type="EMBL" id="KAK3361271.1"/>
    </source>
</evidence>
<organism evidence="1 2">
    <name type="scientific">Lasiosphaeria ovina</name>
    <dbReference type="NCBI Taxonomy" id="92902"/>
    <lineage>
        <taxon>Eukaryota</taxon>
        <taxon>Fungi</taxon>
        <taxon>Dikarya</taxon>
        <taxon>Ascomycota</taxon>
        <taxon>Pezizomycotina</taxon>
        <taxon>Sordariomycetes</taxon>
        <taxon>Sordariomycetidae</taxon>
        <taxon>Sordariales</taxon>
        <taxon>Lasiosphaeriaceae</taxon>
        <taxon>Lasiosphaeria</taxon>
    </lineage>
</organism>